<keyword evidence="2" id="KW-0812">Transmembrane</keyword>
<dbReference type="PANTHER" id="PTHR30273">
    <property type="entry name" value="PERIPLASMIC SIGNAL SENSOR AND SIGMA FACTOR ACTIVATOR FECR-RELATED"/>
    <property type="match status" value="1"/>
</dbReference>
<keyword evidence="5" id="KW-1185">Reference proteome</keyword>
<dbReference type="PANTHER" id="PTHR30273:SF2">
    <property type="entry name" value="PROTEIN FECR"/>
    <property type="match status" value="1"/>
</dbReference>
<feature type="region of interest" description="Disordered" evidence="1">
    <location>
        <begin position="1"/>
        <end position="22"/>
    </location>
</feature>
<organism evidence="4 5">
    <name type="scientific">Paracidovorax avenae (strain ATCC 19860 / DSM 7227 / CCUG 15838 / JCM 20985 / LMG 2117 / NCPPB 1011)</name>
    <name type="common">Acidovorax avenae</name>
    <dbReference type="NCBI Taxonomy" id="643561"/>
    <lineage>
        <taxon>Bacteria</taxon>
        <taxon>Pseudomonadati</taxon>
        <taxon>Pseudomonadota</taxon>
        <taxon>Betaproteobacteria</taxon>
        <taxon>Burkholderiales</taxon>
        <taxon>Comamonadaceae</taxon>
        <taxon>Paracidovorax</taxon>
    </lineage>
</organism>
<evidence type="ECO:0000313" key="5">
    <source>
        <dbReference type="Proteomes" id="UP000002482"/>
    </source>
</evidence>
<dbReference type="EMBL" id="CP002521">
    <property type="protein sequence ID" value="ADX44299.1"/>
    <property type="molecule type" value="Genomic_DNA"/>
</dbReference>
<name>F0Q3Q7_PARA1</name>
<sequence>MDIDPARTAPPPARRSARSPHLPFDEALAPFADALRQHLPTPEEIERAAAARKRRRAARATAGTAAVALLAAGLWWADPAWHRDTLVTAQGERRNVRLPDGSEVRLHSQSRVEVAMHLRSRRLALSTGEASFDVAHAPWHRWLPWLQRPFAVQAGAVRVLDIGTVFQIRRRGAPFTPGGPGRTDIAVLQGLVSVHPLHGTAPAVRLAAGDLLRVPDDAAATGASAVLPAPERPGPAAMAAATAWREGRLLLEATPLADAVAEMQRQHAAPIVIADEQAAGRRISGVFDLDRIDQLIDLLPRLAPVAVHRQPDGSVVIRSRAGAHSAS</sequence>
<protein>
    <submittedName>
        <fullName evidence="4">Anti-FecI sigma factor, FecR</fullName>
    </submittedName>
</protein>
<dbReference type="Pfam" id="PF04773">
    <property type="entry name" value="FecR"/>
    <property type="match status" value="1"/>
</dbReference>
<evidence type="ECO:0000256" key="1">
    <source>
        <dbReference type="SAM" id="MobiDB-lite"/>
    </source>
</evidence>
<dbReference type="Gene3D" id="3.55.50.30">
    <property type="match status" value="1"/>
</dbReference>
<dbReference type="Gene3D" id="2.60.120.1440">
    <property type="match status" value="1"/>
</dbReference>
<dbReference type="InterPro" id="IPR006860">
    <property type="entry name" value="FecR"/>
</dbReference>
<feature type="transmembrane region" description="Helical" evidence="2">
    <location>
        <begin position="57"/>
        <end position="77"/>
    </location>
</feature>
<evidence type="ECO:0000313" key="4">
    <source>
        <dbReference type="EMBL" id="ADX44299.1"/>
    </source>
</evidence>
<keyword evidence="2" id="KW-0472">Membrane</keyword>
<feature type="domain" description="FecR protein" evidence="3">
    <location>
        <begin position="84"/>
        <end position="192"/>
    </location>
</feature>
<evidence type="ECO:0000256" key="2">
    <source>
        <dbReference type="SAM" id="Phobius"/>
    </source>
</evidence>
<proteinExistence type="predicted"/>
<dbReference type="AlphaFoldDB" id="F0Q3Q7"/>
<dbReference type="PIRSF" id="PIRSF018266">
    <property type="entry name" value="FecR"/>
    <property type="match status" value="1"/>
</dbReference>
<dbReference type="RefSeq" id="WP_013592884.1">
    <property type="nucleotide sequence ID" value="NC_015138.1"/>
</dbReference>
<dbReference type="HOGENOM" id="CLU_050192_0_2_4"/>
<gene>
    <name evidence="4" type="ordered locus">Acav_0376</name>
</gene>
<dbReference type="GO" id="GO:0016989">
    <property type="term" value="F:sigma factor antagonist activity"/>
    <property type="evidence" value="ECO:0007669"/>
    <property type="project" value="TreeGrafter"/>
</dbReference>
<dbReference type="GeneID" id="34236376"/>
<accession>F0Q3Q7</accession>
<evidence type="ECO:0000259" key="3">
    <source>
        <dbReference type="Pfam" id="PF04773"/>
    </source>
</evidence>
<dbReference type="Proteomes" id="UP000002482">
    <property type="component" value="Chromosome"/>
</dbReference>
<dbReference type="InterPro" id="IPR012373">
    <property type="entry name" value="Ferrdict_sens_TM"/>
</dbReference>
<dbReference type="KEGG" id="aaa:Acav_0376"/>
<keyword evidence="2" id="KW-1133">Transmembrane helix</keyword>
<dbReference type="OrthoDB" id="1100567at2"/>
<reference evidence="4" key="1">
    <citation type="submission" date="2011-02" db="EMBL/GenBank/DDBJ databases">
        <title>Complete sequence of Acidovorax avenae subsp. avenae ATCC 19860.</title>
        <authorList>
            <consortium name="US DOE Joint Genome Institute"/>
            <person name="Lucas S."/>
            <person name="Copeland A."/>
            <person name="Lapidus A."/>
            <person name="Cheng J.-F."/>
            <person name="Goodwin L."/>
            <person name="Pitluck S."/>
            <person name="Chertkov O."/>
            <person name="Held B."/>
            <person name="Detter J.C."/>
            <person name="Han C."/>
            <person name="Tapia R."/>
            <person name="Land M."/>
            <person name="Hauser L."/>
            <person name="Kyrpides N."/>
            <person name="Ivanova N."/>
            <person name="Ovchinnikova G."/>
            <person name="Pagani I."/>
            <person name="Gordon S."/>
            <person name="Woyke T."/>
        </authorList>
    </citation>
    <scope>NUCLEOTIDE SEQUENCE</scope>
    <source>
        <strain evidence="4">ATCC 19860</strain>
    </source>
</reference>